<evidence type="ECO:0000313" key="1">
    <source>
        <dbReference type="EMBL" id="GAB1315428.1"/>
    </source>
</evidence>
<comment type="caution">
    <text evidence="1">The sequence shown here is derived from an EMBL/GenBank/DDBJ whole genome shotgun (WGS) entry which is preliminary data.</text>
</comment>
<organism evidence="1 2">
    <name type="scientific">Madurella fahalii</name>
    <dbReference type="NCBI Taxonomy" id="1157608"/>
    <lineage>
        <taxon>Eukaryota</taxon>
        <taxon>Fungi</taxon>
        <taxon>Dikarya</taxon>
        <taxon>Ascomycota</taxon>
        <taxon>Pezizomycotina</taxon>
        <taxon>Sordariomycetes</taxon>
        <taxon>Sordariomycetidae</taxon>
        <taxon>Sordariales</taxon>
        <taxon>Sordariales incertae sedis</taxon>
        <taxon>Madurella</taxon>
    </lineage>
</organism>
<gene>
    <name evidence="1" type="ORF">MFIFM68171_05638</name>
</gene>
<dbReference type="EMBL" id="BAAFSV010000003">
    <property type="protein sequence ID" value="GAB1315428.1"/>
    <property type="molecule type" value="Genomic_DNA"/>
</dbReference>
<protein>
    <submittedName>
        <fullName evidence="1">Uncharacterized protein</fullName>
    </submittedName>
</protein>
<dbReference type="Gene3D" id="1.10.600.10">
    <property type="entry name" value="Farnesyl Diphosphate Synthase"/>
    <property type="match status" value="1"/>
</dbReference>
<dbReference type="GeneID" id="98176381"/>
<dbReference type="Proteomes" id="UP001628179">
    <property type="component" value="Unassembled WGS sequence"/>
</dbReference>
<dbReference type="RefSeq" id="XP_070917159.1">
    <property type="nucleotide sequence ID" value="XM_071061058.1"/>
</dbReference>
<reference evidence="1 2" key="1">
    <citation type="submission" date="2024-09" db="EMBL/GenBank/DDBJ databases">
        <title>Itraconazole resistance in Madurella fahalii resulting from another homologue of gene encoding cytochrome P450 14-alpha sterol demethylase (CYP51).</title>
        <authorList>
            <person name="Yoshioka I."/>
            <person name="Fahal A.H."/>
            <person name="Kaneko S."/>
            <person name="Yaguchi T."/>
        </authorList>
    </citation>
    <scope>NUCLEOTIDE SEQUENCE [LARGE SCALE GENOMIC DNA]</scope>
    <source>
        <strain evidence="1 2">IFM 68171</strain>
    </source>
</reference>
<proteinExistence type="predicted"/>
<dbReference type="SUPFAM" id="SSF48576">
    <property type="entry name" value="Terpenoid synthases"/>
    <property type="match status" value="2"/>
</dbReference>
<evidence type="ECO:0000313" key="2">
    <source>
        <dbReference type="Proteomes" id="UP001628179"/>
    </source>
</evidence>
<sequence>MTIRANHSRSSLAQLGQLPALDVTTLEGLSPQQKQSIVAATSQICRKLMDDLGVKWKPQPVDSALRRRTIDWIKCELEPEVGPVGKRFLISADTGVTYTERVYEGGDFETKVSMVKYVTVAIYLDDMIDKNAAMAKEAECFLVKMLEGCPPSPSPDSKSQDSIWLDQYRKVAVGLARHMSDPFVSNMLLHSCTLYIEGCALEHYIQRDPARYFLIRDAGAERARDDAEKLVSDRGFDIPLPLDGDRVGTAVDDASGDGSDYLVPHGWPIWLRERSAVAETFAITSFRAPGGVDVPAWLWVTAIPELRTIILSINDVLSFAKELLADDTTSSLAVLTKERRLIGMPGTAPDGGWCLRDSFDEVMRKIVVAGARINRLLRPSTLAARYGTGGRVYSIAELVSMLTVPEDESGGEGGPEGQVDRDDILKALALKLWETHQRGYVAWHFQTPRYRTYELFDWVKEMMGRENASAEWLTSLVPNRHE</sequence>
<dbReference type="InterPro" id="IPR008949">
    <property type="entry name" value="Isoprenoid_synthase_dom_sf"/>
</dbReference>
<accession>A0ABQ0GCG5</accession>
<name>A0ABQ0GCG5_9PEZI</name>
<keyword evidence="2" id="KW-1185">Reference proteome</keyword>